<gene>
    <name evidence="2" type="primary">A09g504060.1_BraROA</name>
    <name evidence="2" type="ORF">IGI04_034742</name>
</gene>
<evidence type="ECO:0000313" key="2">
    <source>
        <dbReference type="EMBL" id="KAG5383272.1"/>
    </source>
</evidence>
<organism evidence="2 3">
    <name type="scientific">Brassica rapa subsp. trilocularis</name>
    <dbReference type="NCBI Taxonomy" id="1813537"/>
    <lineage>
        <taxon>Eukaryota</taxon>
        <taxon>Viridiplantae</taxon>
        <taxon>Streptophyta</taxon>
        <taxon>Embryophyta</taxon>
        <taxon>Tracheophyta</taxon>
        <taxon>Spermatophyta</taxon>
        <taxon>Magnoliopsida</taxon>
        <taxon>eudicotyledons</taxon>
        <taxon>Gunneridae</taxon>
        <taxon>Pentapetalae</taxon>
        <taxon>rosids</taxon>
        <taxon>malvids</taxon>
        <taxon>Brassicales</taxon>
        <taxon>Brassicaceae</taxon>
        <taxon>Brassiceae</taxon>
        <taxon>Brassica</taxon>
    </lineage>
</organism>
<sequence>VSFSLRRFVERRRRLSFSPSYRRRRVSSTSSGAYRGLLIYGCKSSCRFNLEFLYRGFEIDLGGVSFYGCKASCGFDLGMVSTVCFSFCSNQYGFVVQMDLGEDRRDTKREKDYVNMLGYVADSEYGIPTRCPCGGRIIDEVRGKEDYNTLPGKRFFTCKNYQGDGFHYRQPWVIGVQEEIERMTKRVEEAEQVINGVPKLNNQLETLEAQVKILTVQVDNLHVQVTDMEKMECLSKRLEEAEEVIKGVPDLNKKIETLEAQVEFLTGQVDNLTAHVETLEKLCFE</sequence>
<reference evidence="2 3" key="1">
    <citation type="submission" date="2021-03" db="EMBL/GenBank/DDBJ databases">
        <authorList>
            <person name="King G.J."/>
            <person name="Bancroft I."/>
            <person name="Baten A."/>
            <person name="Bloomfield J."/>
            <person name="Borpatragohain P."/>
            <person name="He Z."/>
            <person name="Irish N."/>
            <person name="Irwin J."/>
            <person name="Liu K."/>
            <person name="Mauleon R.P."/>
            <person name="Moore J."/>
            <person name="Morris R."/>
            <person name="Ostergaard L."/>
            <person name="Wang B."/>
            <person name="Wells R."/>
        </authorList>
    </citation>
    <scope>NUCLEOTIDE SEQUENCE [LARGE SCALE GENOMIC DNA]</scope>
    <source>
        <strain evidence="2">R-o-18</strain>
        <tissue evidence="2">Leaf</tissue>
    </source>
</reference>
<dbReference type="Pfam" id="PF07426">
    <property type="entry name" value="Dynactin_p22"/>
    <property type="match status" value="1"/>
</dbReference>
<name>A0ABQ7L9N6_BRACM</name>
<proteinExistence type="predicted"/>
<dbReference type="Proteomes" id="UP000823674">
    <property type="component" value="Chromosome A09"/>
</dbReference>
<feature type="coiled-coil region" evidence="1">
    <location>
        <begin position="173"/>
        <end position="224"/>
    </location>
</feature>
<evidence type="ECO:0000313" key="3">
    <source>
        <dbReference type="Proteomes" id="UP000823674"/>
    </source>
</evidence>
<keyword evidence="1" id="KW-0175">Coiled coil</keyword>
<dbReference type="EMBL" id="JADBGQ010000008">
    <property type="protein sequence ID" value="KAG5383272.1"/>
    <property type="molecule type" value="Genomic_DNA"/>
</dbReference>
<comment type="caution">
    <text evidence="2">The sequence shown here is derived from an EMBL/GenBank/DDBJ whole genome shotgun (WGS) entry which is preliminary data.</text>
</comment>
<protein>
    <recommendedName>
        <fullName evidence="4">Zinc finger GRF-type domain-containing protein</fullName>
    </recommendedName>
</protein>
<feature type="coiled-coil region" evidence="1">
    <location>
        <begin position="248"/>
        <end position="282"/>
    </location>
</feature>
<feature type="non-terminal residue" evidence="2">
    <location>
        <position position="1"/>
    </location>
</feature>
<accession>A0ABQ7L9N6</accession>
<evidence type="ECO:0008006" key="4">
    <source>
        <dbReference type="Google" id="ProtNLM"/>
    </source>
</evidence>
<dbReference type="Gene3D" id="1.10.287.1490">
    <property type="match status" value="1"/>
</dbReference>
<evidence type="ECO:0000256" key="1">
    <source>
        <dbReference type="SAM" id="Coils"/>
    </source>
</evidence>
<dbReference type="InterPro" id="IPR009991">
    <property type="entry name" value="DCTN3"/>
</dbReference>
<keyword evidence="3" id="KW-1185">Reference proteome</keyword>